<keyword evidence="1" id="KW-1133">Transmembrane helix</keyword>
<evidence type="ECO:0000256" key="1">
    <source>
        <dbReference type="SAM" id="Phobius"/>
    </source>
</evidence>
<keyword evidence="1" id="KW-0812">Transmembrane</keyword>
<dbReference type="GO" id="GO:0004674">
    <property type="term" value="F:protein serine/threonine kinase activity"/>
    <property type="evidence" value="ECO:0007669"/>
    <property type="project" value="UniProtKB-KW"/>
</dbReference>
<keyword evidence="3" id="KW-0418">Kinase</keyword>
<name>A0A3M2LD26_9NOCA</name>
<dbReference type="InterPro" id="IPR012336">
    <property type="entry name" value="Thioredoxin-like_fold"/>
</dbReference>
<proteinExistence type="predicted"/>
<dbReference type="EMBL" id="RFFH01000001">
    <property type="protein sequence ID" value="RMI35304.1"/>
    <property type="molecule type" value="Genomic_DNA"/>
</dbReference>
<dbReference type="InterPro" id="IPR036249">
    <property type="entry name" value="Thioredoxin-like_sf"/>
</dbReference>
<gene>
    <name evidence="3" type="ORF">EBN03_03205</name>
</gene>
<dbReference type="Gene3D" id="3.40.30.10">
    <property type="entry name" value="Glutaredoxin"/>
    <property type="match status" value="1"/>
</dbReference>
<protein>
    <submittedName>
        <fullName evidence="3">Serine/threonine protein kinase</fullName>
    </submittedName>
</protein>
<reference evidence="3 4" key="1">
    <citation type="submission" date="2018-10" db="EMBL/GenBank/DDBJ databases">
        <title>Isolation from cow dung.</title>
        <authorList>
            <person name="Ling L."/>
        </authorList>
    </citation>
    <scope>NUCLEOTIDE SEQUENCE [LARGE SCALE GENOMIC DNA]</scope>
    <source>
        <strain evidence="3 4">NEAU-LL90</strain>
    </source>
</reference>
<dbReference type="SUPFAM" id="SSF52833">
    <property type="entry name" value="Thioredoxin-like"/>
    <property type="match status" value="1"/>
</dbReference>
<organism evidence="3 4">
    <name type="scientific">Nocardia stercoris</name>
    <dbReference type="NCBI Taxonomy" id="2483361"/>
    <lineage>
        <taxon>Bacteria</taxon>
        <taxon>Bacillati</taxon>
        <taxon>Actinomycetota</taxon>
        <taxon>Actinomycetes</taxon>
        <taxon>Mycobacteriales</taxon>
        <taxon>Nocardiaceae</taxon>
        <taxon>Nocardia</taxon>
    </lineage>
</organism>
<accession>A0A3M2LD26</accession>
<dbReference type="OrthoDB" id="117402at2"/>
<evidence type="ECO:0000313" key="4">
    <source>
        <dbReference type="Proteomes" id="UP000279275"/>
    </source>
</evidence>
<sequence>MSNRTTYALGAVAVAVVVVLVAYFMHSSGGGAAAKVRDDGYGAAHDTSVSALLDSDGAIVLGKSNVKTIDVFEDPMCPSCGALEHIYGQEIAHRIDDGKLAVRYRLVNFLDPRSSSKDYSTRAIAANECVAGDGDGPLYSRFHQAMFTTEQPTEGGGKTDEQIAAVAKSAGASADVVTCITKKERVDTARAHADAALAALKKAAGDVATPTVLNNGKEVDVNDSDWVVKAAQ</sequence>
<keyword evidence="3" id="KW-0723">Serine/threonine-protein kinase</keyword>
<keyword evidence="1" id="KW-0472">Membrane</keyword>
<evidence type="ECO:0000313" key="3">
    <source>
        <dbReference type="EMBL" id="RMI35304.1"/>
    </source>
</evidence>
<dbReference type="AlphaFoldDB" id="A0A3M2LD26"/>
<dbReference type="Proteomes" id="UP000279275">
    <property type="component" value="Unassembled WGS sequence"/>
</dbReference>
<feature type="domain" description="Thioredoxin-like fold" evidence="2">
    <location>
        <begin position="57"/>
        <end position="223"/>
    </location>
</feature>
<keyword evidence="3" id="KW-0808">Transferase</keyword>
<evidence type="ECO:0000259" key="2">
    <source>
        <dbReference type="Pfam" id="PF13462"/>
    </source>
</evidence>
<keyword evidence="4" id="KW-1185">Reference proteome</keyword>
<comment type="caution">
    <text evidence="3">The sequence shown here is derived from an EMBL/GenBank/DDBJ whole genome shotgun (WGS) entry which is preliminary data.</text>
</comment>
<dbReference type="Pfam" id="PF13462">
    <property type="entry name" value="Thioredoxin_4"/>
    <property type="match status" value="1"/>
</dbReference>
<feature type="transmembrane region" description="Helical" evidence="1">
    <location>
        <begin position="6"/>
        <end position="25"/>
    </location>
</feature>